<evidence type="ECO:0000313" key="2">
    <source>
        <dbReference type="EMBL" id="JAD21347.1"/>
    </source>
</evidence>
<keyword evidence="1" id="KW-0812">Transmembrane</keyword>
<dbReference type="EMBL" id="GBRH01276548">
    <property type="protein sequence ID" value="JAD21347.1"/>
    <property type="molecule type" value="Transcribed_RNA"/>
</dbReference>
<keyword evidence="1" id="KW-0472">Membrane</keyword>
<feature type="transmembrane region" description="Helical" evidence="1">
    <location>
        <begin position="25"/>
        <end position="47"/>
    </location>
</feature>
<reference evidence="2" key="2">
    <citation type="journal article" date="2015" name="Data Brief">
        <title>Shoot transcriptome of the giant reed, Arundo donax.</title>
        <authorList>
            <person name="Barrero R.A."/>
            <person name="Guerrero F.D."/>
            <person name="Moolhuijzen P."/>
            <person name="Goolsby J.A."/>
            <person name="Tidwell J."/>
            <person name="Bellgard S.E."/>
            <person name="Bellgard M.I."/>
        </authorList>
    </citation>
    <scope>NUCLEOTIDE SEQUENCE</scope>
    <source>
        <tissue evidence="2">Shoot tissue taken approximately 20 cm above the soil surface</tissue>
    </source>
</reference>
<sequence length="54" mass="6011">MNCNPVCLCTFPPCSHHPLPWPPTLGRSLCLLPFLLLSFSAGFPFTAKFVTNYL</sequence>
<keyword evidence="1" id="KW-1133">Transmembrane helix</keyword>
<proteinExistence type="predicted"/>
<name>A0A0A8YDZ2_ARUDO</name>
<dbReference type="AlphaFoldDB" id="A0A0A8YDZ2"/>
<evidence type="ECO:0000256" key="1">
    <source>
        <dbReference type="SAM" id="Phobius"/>
    </source>
</evidence>
<organism evidence="2">
    <name type="scientific">Arundo donax</name>
    <name type="common">Giant reed</name>
    <name type="synonym">Donax arundinaceus</name>
    <dbReference type="NCBI Taxonomy" id="35708"/>
    <lineage>
        <taxon>Eukaryota</taxon>
        <taxon>Viridiplantae</taxon>
        <taxon>Streptophyta</taxon>
        <taxon>Embryophyta</taxon>
        <taxon>Tracheophyta</taxon>
        <taxon>Spermatophyta</taxon>
        <taxon>Magnoliopsida</taxon>
        <taxon>Liliopsida</taxon>
        <taxon>Poales</taxon>
        <taxon>Poaceae</taxon>
        <taxon>PACMAD clade</taxon>
        <taxon>Arundinoideae</taxon>
        <taxon>Arundineae</taxon>
        <taxon>Arundo</taxon>
    </lineage>
</organism>
<reference evidence="2" key="1">
    <citation type="submission" date="2014-09" db="EMBL/GenBank/DDBJ databases">
        <authorList>
            <person name="Magalhaes I.L.F."/>
            <person name="Oliveira U."/>
            <person name="Santos F.R."/>
            <person name="Vidigal T.H.D.A."/>
            <person name="Brescovit A.D."/>
            <person name="Santos A.J."/>
        </authorList>
    </citation>
    <scope>NUCLEOTIDE SEQUENCE</scope>
    <source>
        <tissue evidence="2">Shoot tissue taken approximately 20 cm above the soil surface</tissue>
    </source>
</reference>
<accession>A0A0A8YDZ2</accession>
<protein>
    <submittedName>
        <fullName evidence="2">Uncharacterized protein</fullName>
    </submittedName>
</protein>